<dbReference type="Gene3D" id="6.10.140.1310">
    <property type="match status" value="1"/>
</dbReference>
<comment type="caution">
    <text evidence="2">The sequence shown here is derived from an EMBL/GenBank/DDBJ whole genome shotgun (WGS) entry which is preliminary data.</text>
</comment>
<dbReference type="Pfam" id="PF16778">
    <property type="entry name" value="Phage_tail_APC"/>
    <property type="match status" value="1"/>
</dbReference>
<dbReference type="AlphaFoldDB" id="A0AAD3NY96"/>
<name>A0AAD3NY96_9RHOB</name>
<keyword evidence="3" id="KW-1185">Reference proteome</keyword>
<protein>
    <recommendedName>
        <fullName evidence="1">Phage tail assembly chaperone-like domain-containing protein</fullName>
    </recommendedName>
</protein>
<sequence>MIGQITVYDARSGQILRTLTLPVVADATGQRMIDPEALALNVSDGEAWIAGRYSSRDFAIIDGQPVDILPAPDAAQRDREEAIASIRAERNRRLAASDWTQMPDAPLSEDQRDAWRAYRQALRDMLADCDPDDPVWPEIPT</sequence>
<proteinExistence type="predicted"/>
<accession>A0AAD3NY96</accession>
<reference evidence="2" key="2">
    <citation type="submission" date="2023-01" db="EMBL/GenBank/DDBJ databases">
        <authorList>
            <person name="Sun Q."/>
            <person name="Evtushenko L."/>
        </authorList>
    </citation>
    <scope>NUCLEOTIDE SEQUENCE</scope>
    <source>
        <strain evidence="2">VKM B-2222</strain>
    </source>
</reference>
<reference evidence="2" key="1">
    <citation type="journal article" date="2014" name="Int. J. Syst. Evol. Microbiol.">
        <title>Complete genome sequence of Corynebacterium casei LMG S-19264T (=DSM 44701T), isolated from a smear-ripened cheese.</title>
        <authorList>
            <consortium name="US DOE Joint Genome Institute (JGI-PGF)"/>
            <person name="Walter F."/>
            <person name="Albersmeier A."/>
            <person name="Kalinowski J."/>
            <person name="Ruckert C."/>
        </authorList>
    </citation>
    <scope>NUCLEOTIDE SEQUENCE</scope>
    <source>
        <strain evidence="2">VKM B-2222</strain>
    </source>
</reference>
<feature type="domain" description="Phage tail assembly chaperone-like" evidence="1">
    <location>
        <begin position="84"/>
        <end position="140"/>
    </location>
</feature>
<dbReference type="RefSeq" id="WP_271179289.1">
    <property type="nucleotide sequence ID" value="NZ_BSFH01000017.1"/>
</dbReference>
<evidence type="ECO:0000259" key="1">
    <source>
        <dbReference type="Pfam" id="PF16778"/>
    </source>
</evidence>
<evidence type="ECO:0000313" key="2">
    <source>
        <dbReference type="EMBL" id="GLK63453.1"/>
    </source>
</evidence>
<dbReference type="Proteomes" id="UP001143349">
    <property type="component" value="Unassembled WGS sequence"/>
</dbReference>
<organism evidence="2 3">
    <name type="scientific">Paracoccus kondratievae</name>
    <dbReference type="NCBI Taxonomy" id="135740"/>
    <lineage>
        <taxon>Bacteria</taxon>
        <taxon>Pseudomonadati</taxon>
        <taxon>Pseudomonadota</taxon>
        <taxon>Alphaproteobacteria</taxon>
        <taxon>Rhodobacterales</taxon>
        <taxon>Paracoccaceae</taxon>
        <taxon>Paracoccus</taxon>
    </lineage>
</organism>
<gene>
    <name evidence="2" type="ORF">GCM10017635_09230</name>
</gene>
<dbReference type="InterPro" id="IPR031893">
    <property type="entry name" value="Phage_tail_APC"/>
</dbReference>
<dbReference type="EMBL" id="BSFH01000017">
    <property type="protein sequence ID" value="GLK63453.1"/>
    <property type="molecule type" value="Genomic_DNA"/>
</dbReference>
<evidence type="ECO:0000313" key="3">
    <source>
        <dbReference type="Proteomes" id="UP001143349"/>
    </source>
</evidence>